<evidence type="ECO:0000313" key="5">
    <source>
        <dbReference type="Proteomes" id="UP001597338"/>
    </source>
</evidence>
<evidence type="ECO:0000313" key="4">
    <source>
        <dbReference type="EMBL" id="MFD2028783.1"/>
    </source>
</evidence>
<gene>
    <name evidence="4" type="ORF">ACFSL2_25075</name>
</gene>
<dbReference type="Proteomes" id="UP001597338">
    <property type="component" value="Unassembled WGS sequence"/>
</dbReference>
<dbReference type="PROSITE" id="PS51257">
    <property type="entry name" value="PROKAR_LIPOPROTEIN"/>
    <property type="match status" value="1"/>
</dbReference>
<evidence type="ECO:0000259" key="3">
    <source>
        <dbReference type="Pfam" id="PF03713"/>
    </source>
</evidence>
<protein>
    <submittedName>
        <fullName evidence="4">DUF305 domain-containing protein</fullName>
    </submittedName>
</protein>
<proteinExistence type="predicted"/>
<organism evidence="4 5">
    <name type="scientific">Promicromonospora aerolata</name>
    <dbReference type="NCBI Taxonomy" id="195749"/>
    <lineage>
        <taxon>Bacteria</taxon>
        <taxon>Bacillati</taxon>
        <taxon>Actinomycetota</taxon>
        <taxon>Actinomycetes</taxon>
        <taxon>Micrococcales</taxon>
        <taxon>Promicromonosporaceae</taxon>
        <taxon>Promicromonospora</taxon>
    </lineage>
</organism>
<dbReference type="InterPro" id="IPR005183">
    <property type="entry name" value="DUF305_CopM-like"/>
</dbReference>
<dbReference type="EMBL" id="JBHUHF010000001">
    <property type="protein sequence ID" value="MFD2028783.1"/>
    <property type="molecule type" value="Genomic_DNA"/>
</dbReference>
<keyword evidence="5" id="KW-1185">Reference proteome</keyword>
<dbReference type="InterPro" id="IPR012347">
    <property type="entry name" value="Ferritin-like"/>
</dbReference>
<feature type="chain" id="PRO_5045733256" evidence="2">
    <location>
        <begin position="24"/>
        <end position="195"/>
    </location>
</feature>
<sequence length="195" mass="20576">MKRTLMSVVVLAGALTLAGCSGSEEPAEQAPSAVAGAESSTDSAHNDADVMFAQMMIPHHEQAITMADMVLAKDGTSPEVAELATEVKAAQAPEIEQLGEWLDAWGADRAAEHAGHAGMSGMMSEDDLRLLEEAGAPESDRLFLEQMIAHHRGAVEMAQTEVESGTAPDAVELAQTVVETQTTEIEAMEDLLTSM</sequence>
<dbReference type="PANTHER" id="PTHR36933:SF1">
    <property type="entry name" value="SLL0788 PROTEIN"/>
    <property type="match status" value="1"/>
</dbReference>
<reference evidence="5" key="1">
    <citation type="journal article" date="2019" name="Int. J. Syst. Evol. Microbiol.">
        <title>The Global Catalogue of Microorganisms (GCM) 10K type strain sequencing project: providing services to taxonomists for standard genome sequencing and annotation.</title>
        <authorList>
            <consortium name="The Broad Institute Genomics Platform"/>
            <consortium name="The Broad Institute Genome Sequencing Center for Infectious Disease"/>
            <person name="Wu L."/>
            <person name="Ma J."/>
        </authorList>
    </citation>
    <scope>NUCLEOTIDE SEQUENCE [LARGE SCALE GENOMIC DNA]</scope>
    <source>
        <strain evidence="5">CCM 7043</strain>
    </source>
</reference>
<keyword evidence="2" id="KW-0732">Signal</keyword>
<accession>A0ABW4VGC8</accession>
<evidence type="ECO:0000256" key="2">
    <source>
        <dbReference type="SAM" id="SignalP"/>
    </source>
</evidence>
<comment type="caution">
    <text evidence="4">The sequence shown here is derived from an EMBL/GenBank/DDBJ whole genome shotgun (WGS) entry which is preliminary data.</text>
</comment>
<dbReference type="PANTHER" id="PTHR36933">
    <property type="entry name" value="SLL0788 PROTEIN"/>
    <property type="match status" value="1"/>
</dbReference>
<feature type="domain" description="DUF305" evidence="3">
    <location>
        <begin position="49"/>
        <end position="192"/>
    </location>
</feature>
<evidence type="ECO:0000256" key="1">
    <source>
        <dbReference type="SAM" id="MobiDB-lite"/>
    </source>
</evidence>
<feature type="region of interest" description="Disordered" evidence="1">
    <location>
        <begin position="20"/>
        <end position="42"/>
    </location>
</feature>
<dbReference type="RefSeq" id="WP_377200446.1">
    <property type="nucleotide sequence ID" value="NZ_JBHUHF010000001.1"/>
</dbReference>
<dbReference type="Pfam" id="PF03713">
    <property type="entry name" value="DUF305"/>
    <property type="match status" value="1"/>
</dbReference>
<feature type="signal peptide" evidence="2">
    <location>
        <begin position="1"/>
        <end position="23"/>
    </location>
</feature>
<name>A0ABW4VGC8_9MICO</name>
<dbReference type="Gene3D" id="1.20.1260.10">
    <property type="match status" value="1"/>
</dbReference>